<dbReference type="EMBL" id="AM260522">
    <property type="protein sequence ID" value="CAJ99651.1"/>
    <property type="molecule type" value="Genomic_DNA"/>
</dbReference>
<reference evidence="2 3" key="1">
    <citation type="journal article" date="2006" name="PLoS Genet.">
        <title>Who ate whom? Adaptive Helicobacter genomic changes that accompanied a host jump from early humans to large felines.</title>
        <authorList>
            <person name="Eppinger M."/>
            <person name="Baar C."/>
            <person name="Linz B."/>
            <person name="Raddatz G."/>
            <person name="Lanz C."/>
            <person name="Keller H."/>
            <person name="Morelli G."/>
            <person name="Gressmann H."/>
            <person name="Achtman M."/>
            <person name="Schuster S.C."/>
        </authorList>
    </citation>
    <scope>NUCLEOTIDE SEQUENCE [LARGE SCALE GENOMIC DNA]</scope>
    <source>
        <strain evidence="2 3">Sheeba</strain>
    </source>
</reference>
<dbReference type="Proteomes" id="UP000000775">
    <property type="component" value="Chromosome"/>
</dbReference>
<keyword evidence="1" id="KW-1133">Transmembrane helix</keyword>
<dbReference type="STRING" id="382638.Hac_0869"/>
<keyword evidence="3" id="KW-1185">Reference proteome</keyword>
<dbReference type="HOGENOM" id="CLU_3168798_0_0_7"/>
<organism evidence="2 3">
    <name type="scientific">Helicobacter acinonychis (strain Sheeba)</name>
    <dbReference type="NCBI Taxonomy" id="382638"/>
    <lineage>
        <taxon>Bacteria</taxon>
        <taxon>Pseudomonadati</taxon>
        <taxon>Campylobacterota</taxon>
        <taxon>Epsilonproteobacteria</taxon>
        <taxon>Campylobacterales</taxon>
        <taxon>Helicobacteraceae</taxon>
        <taxon>Helicobacter</taxon>
    </lineage>
</organism>
<name>Q17XH5_HELAH</name>
<evidence type="ECO:0000256" key="1">
    <source>
        <dbReference type="SAM" id="Phobius"/>
    </source>
</evidence>
<gene>
    <name evidence="2" type="primary">fragment 2</name>
    <name evidence="2" type="ordered locus">Hac_0869</name>
</gene>
<feature type="transmembrane region" description="Helical" evidence="1">
    <location>
        <begin position="28"/>
        <end position="45"/>
    </location>
</feature>
<accession>Q17XH5</accession>
<dbReference type="KEGG" id="hac:Hac_0869"/>
<keyword evidence="1" id="KW-0812">Transmembrane</keyword>
<keyword evidence="1" id="KW-0472">Membrane</keyword>
<sequence>MVFLISFGGSFVADMAFGKKGKIFKTRFGISIVSGASLLLGALLVHL</sequence>
<protein>
    <submittedName>
        <fullName evidence="2">Uncharacterized protein</fullName>
    </submittedName>
</protein>
<proteinExistence type="predicted"/>
<evidence type="ECO:0000313" key="2">
    <source>
        <dbReference type="EMBL" id="CAJ99651.1"/>
    </source>
</evidence>
<evidence type="ECO:0000313" key="3">
    <source>
        <dbReference type="Proteomes" id="UP000000775"/>
    </source>
</evidence>
<dbReference type="AlphaFoldDB" id="Q17XH5"/>